<protein>
    <recommendedName>
        <fullName evidence="3">PIN domain-containing protein</fullName>
    </recommendedName>
</protein>
<proteinExistence type="predicted"/>
<accession>A0A841C4D3</accession>
<evidence type="ECO:0000313" key="2">
    <source>
        <dbReference type="Proteomes" id="UP000587527"/>
    </source>
</evidence>
<reference evidence="1 2" key="1">
    <citation type="submission" date="2020-08" db="EMBL/GenBank/DDBJ databases">
        <title>Sequencing the genomes of 1000 actinobacteria strains.</title>
        <authorList>
            <person name="Klenk H.-P."/>
        </authorList>
    </citation>
    <scope>NUCLEOTIDE SEQUENCE [LARGE SCALE GENOMIC DNA]</scope>
    <source>
        <strain evidence="1 2">DSM 45362</strain>
    </source>
</reference>
<comment type="caution">
    <text evidence="1">The sequence shown here is derived from an EMBL/GenBank/DDBJ whole genome shotgun (WGS) entry which is preliminary data.</text>
</comment>
<keyword evidence="2" id="KW-1185">Reference proteome</keyword>
<name>A0A841C4D3_9ACTN</name>
<evidence type="ECO:0000313" key="1">
    <source>
        <dbReference type="EMBL" id="MBB5873830.1"/>
    </source>
</evidence>
<dbReference type="Proteomes" id="UP000587527">
    <property type="component" value="Unassembled WGS sequence"/>
</dbReference>
<dbReference type="RefSeq" id="WP_184845444.1">
    <property type="nucleotide sequence ID" value="NZ_JACHMN010000003.1"/>
</dbReference>
<dbReference type="EMBL" id="JACHMN010000003">
    <property type="protein sequence ID" value="MBB5873830.1"/>
    <property type="molecule type" value="Genomic_DNA"/>
</dbReference>
<dbReference type="AlphaFoldDB" id="A0A841C4D3"/>
<evidence type="ECO:0008006" key="3">
    <source>
        <dbReference type="Google" id="ProtNLM"/>
    </source>
</evidence>
<gene>
    <name evidence="1" type="ORF">F4553_007264</name>
</gene>
<sequence length="128" mass="13200">MSVRLILDTSALLAYAAADLRSVAVGELIATVAEDGDVTGVPALCLVAAVRQSRGGDRGRLIELATTPDGPTILLPLLADDVLAVAAASIEQGLAHAVAEAGKYHAVLATYLGDEARRELPDDDILDL</sequence>
<organism evidence="1 2">
    <name type="scientific">Allocatelliglobosispora scoriae</name>
    <dbReference type="NCBI Taxonomy" id="643052"/>
    <lineage>
        <taxon>Bacteria</taxon>
        <taxon>Bacillati</taxon>
        <taxon>Actinomycetota</taxon>
        <taxon>Actinomycetes</taxon>
        <taxon>Micromonosporales</taxon>
        <taxon>Micromonosporaceae</taxon>
        <taxon>Allocatelliglobosispora</taxon>
    </lineage>
</organism>